<dbReference type="GO" id="GO:0016301">
    <property type="term" value="F:kinase activity"/>
    <property type="evidence" value="ECO:0007669"/>
    <property type="project" value="UniProtKB-KW"/>
</dbReference>
<accession>A0ABT6Z0R1</accession>
<dbReference type="Pfam" id="PF00294">
    <property type="entry name" value="PfkB"/>
    <property type="match status" value="1"/>
</dbReference>
<gene>
    <name evidence="5" type="ORF">QM481_09330</name>
</gene>
<comment type="similarity">
    <text evidence="1">Belongs to the carbohydrate kinase PfkB family.</text>
</comment>
<reference evidence="5 6" key="1">
    <citation type="submission" date="2023-05" db="EMBL/GenBank/DDBJ databases">
        <title>Novel species of genus Flectobacillus isolated from stream in China.</title>
        <authorList>
            <person name="Lu H."/>
        </authorList>
    </citation>
    <scope>NUCLEOTIDE SEQUENCE [LARGE SCALE GENOMIC DNA]</scope>
    <source>
        <strain evidence="5 6">LFS242W</strain>
    </source>
</reference>
<comment type="caution">
    <text evidence="5">The sequence shown here is derived from an EMBL/GenBank/DDBJ whole genome shotgun (WGS) entry which is preliminary data.</text>
</comment>
<keyword evidence="2" id="KW-0808">Transferase</keyword>
<evidence type="ECO:0000313" key="5">
    <source>
        <dbReference type="EMBL" id="MDI9874728.1"/>
    </source>
</evidence>
<evidence type="ECO:0000256" key="3">
    <source>
        <dbReference type="ARBA" id="ARBA00022777"/>
    </source>
</evidence>
<dbReference type="Gene3D" id="3.40.1190.20">
    <property type="match status" value="1"/>
</dbReference>
<feature type="domain" description="Carbohydrate kinase PfkB" evidence="4">
    <location>
        <begin position="2"/>
        <end position="312"/>
    </location>
</feature>
<keyword evidence="3 5" id="KW-0418">Kinase</keyword>
<dbReference type="InterPro" id="IPR011611">
    <property type="entry name" value="PfkB_dom"/>
</dbReference>
<evidence type="ECO:0000256" key="2">
    <source>
        <dbReference type="ARBA" id="ARBA00022679"/>
    </source>
</evidence>
<keyword evidence="6" id="KW-1185">Reference proteome</keyword>
<protein>
    <submittedName>
        <fullName evidence="5">Sugar kinase</fullName>
    </submittedName>
</protein>
<dbReference type="PANTHER" id="PTHR43320">
    <property type="entry name" value="SUGAR KINASE"/>
    <property type="match status" value="1"/>
</dbReference>
<dbReference type="PANTHER" id="PTHR43320:SF2">
    <property type="entry name" value="2-DEHYDRO-3-DEOXYGLUCONOKINASE_2-DEHYDRO-3-DEOXYGALACTONOKINASE"/>
    <property type="match status" value="1"/>
</dbReference>
<dbReference type="CDD" id="cd01166">
    <property type="entry name" value="KdgK"/>
    <property type="match status" value="1"/>
</dbReference>
<evidence type="ECO:0000259" key="4">
    <source>
        <dbReference type="Pfam" id="PF00294"/>
    </source>
</evidence>
<evidence type="ECO:0000313" key="6">
    <source>
        <dbReference type="Proteomes" id="UP001225761"/>
    </source>
</evidence>
<dbReference type="SUPFAM" id="SSF53613">
    <property type="entry name" value="Ribokinase-like"/>
    <property type="match status" value="1"/>
</dbReference>
<sequence length="336" mass="37004">MMKKVITFGEVLMRLTTPNFARFSQSDAFNINFGGGEANVSSSLAIMGIPASHVTVFPDNDLGYAARTTYLKYGVGTEFMQMKGNRLGIYFVENGAAMRPSKVIYDRFDSAFALLNPADFDWESIFADAQWFHFTGISPAISASAAEACLQAVKVARRMGLTISADVGYRKNLWQWGKKPSEVMPELISYCDIIICSKGDANDMFGITPNDEKGSFKSICQQILTQFPQARFVLNTKRGQISASHNTLSGQCWNGTEMIKTKTIDIPNIIDRIGGGDAFMAGFIYAYITFQDIQKALEYGVAASALKHTVEGDFNLATLQEIEMVVKGDVSGKLKR</sequence>
<proteinExistence type="inferred from homology"/>
<organism evidence="5 6">
    <name type="scientific">Flectobacillus rivi</name>
    <dbReference type="NCBI Taxonomy" id="2984209"/>
    <lineage>
        <taxon>Bacteria</taxon>
        <taxon>Pseudomonadati</taxon>
        <taxon>Bacteroidota</taxon>
        <taxon>Cytophagia</taxon>
        <taxon>Cytophagales</taxon>
        <taxon>Flectobacillaceae</taxon>
        <taxon>Flectobacillus</taxon>
    </lineage>
</organism>
<name>A0ABT6Z0R1_9BACT</name>
<dbReference type="EMBL" id="JASHIE010000005">
    <property type="protein sequence ID" value="MDI9874728.1"/>
    <property type="molecule type" value="Genomic_DNA"/>
</dbReference>
<dbReference type="InterPro" id="IPR029056">
    <property type="entry name" value="Ribokinase-like"/>
</dbReference>
<dbReference type="Proteomes" id="UP001225761">
    <property type="component" value="Unassembled WGS sequence"/>
</dbReference>
<dbReference type="InterPro" id="IPR052700">
    <property type="entry name" value="Carb_kinase_PfkB-like"/>
</dbReference>
<evidence type="ECO:0000256" key="1">
    <source>
        <dbReference type="ARBA" id="ARBA00010688"/>
    </source>
</evidence>